<dbReference type="Gene3D" id="3.10.290.10">
    <property type="entry name" value="RNA-binding S4 domain"/>
    <property type="match status" value="1"/>
</dbReference>
<protein>
    <submittedName>
        <fullName evidence="3">RNA-binding S4 domain-containing protein</fullName>
    </submittedName>
</protein>
<feature type="domain" description="RNA-binding S4" evidence="2">
    <location>
        <begin position="13"/>
        <end position="70"/>
    </location>
</feature>
<evidence type="ECO:0000256" key="1">
    <source>
        <dbReference type="PROSITE-ProRule" id="PRU00182"/>
    </source>
</evidence>
<evidence type="ECO:0000313" key="3">
    <source>
        <dbReference type="EMBL" id="HJB80203.1"/>
    </source>
</evidence>
<comment type="caution">
    <text evidence="3">The sequence shown here is derived from an EMBL/GenBank/DDBJ whole genome shotgun (WGS) entry which is preliminary data.</text>
</comment>
<dbReference type="GO" id="GO:0003723">
    <property type="term" value="F:RNA binding"/>
    <property type="evidence" value="ECO:0007669"/>
    <property type="project" value="UniProtKB-KW"/>
</dbReference>
<keyword evidence="1" id="KW-0694">RNA-binding</keyword>
<evidence type="ECO:0000259" key="2">
    <source>
        <dbReference type="SMART" id="SM00363"/>
    </source>
</evidence>
<reference evidence="3" key="2">
    <citation type="submission" date="2021-04" db="EMBL/GenBank/DDBJ databases">
        <authorList>
            <person name="Gilroy R."/>
        </authorList>
    </citation>
    <scope>NUCLEOTIDE SEQUENCE</scope>
    <source>
        <strain evidence="3">CHK192-8294</strain>
    </source>
</reference>
<sequence>MKTIQSKITTEFIKLESLLKFEGLVETGGEAKERIQDGEVQVNGEVCTMRGKKLRPGDVVTLDDLRVEVL</sequence>
<dbReference type="SMART" id="SM00363">
    <property type="entry name" value="S4"/>
    <property type="match status" value="1"/>
</dbReference>
<dbReference type="SUPFAM" id="SSF55174">
    <property type="entry name" value="Alpha-L RNA-binding motif"/>
    <property type="match status" value="1"/>
</dbReference>
<proteinExistence type="predicted"/>
<dbReference type="InterPro" id="IPR002942">
    <property type="entry name" value="S4_RNA-bd"/>
</dbReference>
<dbReference type="EMBL" id="DWXO01000047">
    <property type="protein sequence ID" value="HJB80203.1"/>
    <property type="molecule type" value="Genomic_DNA"/>
</dbReference>
<name>A0A9D2MM05_9FIRM</name>
<dbReference type="AlphaFoldDB" id="A0A9D2MM05"/>
<evidence type="ECO:0000313" key="4">
    <source>
        <dbReference type="Proteomes" id="UP000823921"/>
    </source>
</evidence>
<dbReference type="CDD" id="cd00165">
    <property type="entry name" value="S4"/>
    <property type="match status" value="1"/>
</dbReference>
<organism evidence="3 4">
    <name type="scientific">Candidatus Flavonifractor intestinigallinarum</name>
    <dbReference type="NCBI Taxonomy" id="2838586"/>
    <lineage>
        <taxon>Bacteria</taxon>
        <taxon>Bacillati</taxon>
        <taxon>Bacillota</taxon>
        <taxon>Clostridia</taxon>
        <taxon>Eubacteriales</taxon>
        <taxon>Oscillospiraceae</taxon>
        <taxon>Flavonifractor</taxon>
    </lineage>
</organism>
<dbReference type="InterPro" id="IPR036986">
    <property type="entry name" value="S4_RNA-bd_sf"/>
</dbReference>
<accession>A0A9D2MM05</accession>
<dbReference type="PROSITE" id="PS50889">
    <property type="entry name" value="S4"/>
    <property type="match status" value="1"/>
</dbReference>
<dbReference type="Pfam" id="PF13275">
    <property type="entry name" value="S4_2"/>
    <property type="match status" value="1"/>
</dbReference>
<gene>
    <name evidence="3" type="ORF">H9712_04410</name>
</gene>
<reference evidence="3" key="1">
    <citation type="journal article" date="2021" name="PeerJ">
        <title>Extensive microbial diversity within the chicken gut microbiome revealed by metagenomics and culture.</title>
        <authorList>
            <person name="Gilroy R."/>
            <person name="Ravi A."/>
            <person name="Getino M."/>
            <person name="Pursley I."/>
            <person name="Horton D.L."/>
            <person name="Alikhan N.F."/>
            <person name="Baker D."/>
            <person name="Gharbi K."/>
            <person name="Hall N."/>
            <person name="Watson M."/>
            <person name="Adriaenssens E.M."/>
            <person name="Foster-Nyarko E."/>
            <person name="Jarju S."/>
            <person name="Secka A."/>
            <person name="Antonio M."/>
            <person name="Oren A."/>
            <person name="Chaudhuri R.R."/>
            <person name="La Ragione R."/>
            <person name="Hildebrand F."/>
            <person name="Pallen M.J."/>
        </authorList>
    </citation>
    <scope>NUCLEOTIDE SEQUENCE</scope>
    <source>
        <strain evidence="3">CHK192-8294</strain>
    </source>
</reference>
<dbReference type="Proteomes" id="UP000823921">
    <property type="component" value="Unassembled WGS sequence"/>
</dbReference>